<dbReference type="RefSeq" id="WP_069584132.1">
    <property type="nucleotide sequence ID" value="NZ_LMVM01000033.1"/>
</dbReference>
<proteinExistence type="predicted"/>
<keyword evidence="3" id="KW-1185">Reference proteome</keyword>
<organism evidence="2 3">
    <name type="scientific">Methanobacterium bryantii</name>
    <dbReference type="NCBI Taxonomy" id="2161"/>
    <lineage>
        <taxon>Archaea</taxon>
        <taxon>Methanobacteriati</taxon>
        <taxon>Methanobacteriota</taxon>
        <taxon>Methanomada group</taxon>
        <taxon>Methanobacteria</taxon>
        <taxon>Methanobacteriales</taxon>
        <taxon>Methanobacteriaceae</taxon>
        <taxon>Methanobacterium</taxon>
    </lineage>
</organism>
<dbReference type="InterPro" id="IPR018701">
    <property type="entry name" value="DUF2206_membrane"/>
</dbReference>
<evidence type="ECO:0000313" key="2">
    <source>
        <dbReference type="EMBL" id="PAV03900.1"/>
    </source>
</evidence>
<accession>A0A2A2H3N5</accession>
<evidence type="ECO:0000256" key="1">
    <source>
        <dbReference type="SAM" id="Phobius"/>
    </source>
</evidence>
<feature type="transmembrane region" description="Helical" evidence="1">
    <location>
        <begin position="315"/>
        <end position="331"/>
    </location>
</feature>
<feature type="transmembrane region" description="Helical" evidence="1">
    <location>
        <begin position="459"/>
        <end position="480"/>
    </location>
</feature>
<keyword evidence="1" id="KW-0472">Membrane</keyword>
<dbReference type="Proteomes" id="UP000217784">
    <property type="component" value="Unassembled WGS sequence"/>
</dbReference>
<feature type="transmembrane region" description="Helical" evidence="1">
    <location>
        <begin position="536"/>
        <end position="555"/>
    </location>
</feature>
<dbReference type="OrthoDB" id="71189at2157"/>
<feature type="transmembrane region" description="Helical" evidence="1">
    <location>
        <begin position="134"/>
        <end position="153"/>
    </location>
</feature>
<evidence type="ECO:0000313" key="3">
    <source>
        <dbReference type="Proteomes" id="UP000217784"/>
    </source>
</evidence>
<comment type="caution">
    <text evidence="2">The sequence shown here is derived from an EMBL/GenBank/DDBJ whole genome shotgun (WGS) entry which is preliminary data.</text>
</comment>
<keyword evidence="1" id="KW-1133">Transmembrane helix</keyword>
<gene>
    <name evidence="2" type="ORF">ASJ80_02450</name>
</gene>
<feature type="transmembrane region" description="Helical" evidence="1">
    <location>
        <begin position="95"/>
        <end position="113"/>
    </location>
</feature>
<protein>
    <recommendedName>
        <fullName evidence="4">DUF2206 domain-containing protein</fullName>
    </recommendedName>
</protein>
<feature type="transmembrane region" description="Helical" evidence="1">
    <location>
        <begin position="159"/>
        <end position="178"/>
    </location>
</feature>
<feature type="transmembrane region" description="Helical" evidence="1">
    <location>
        <begin position="32"/>
        <end position="50"/>
    </location>
</feature>
<feature type="transmembrane region" description="Helical" evidence="1">
    <location>
        <begin position="185"/>
        <end position="203"/>
    </location>
</feature>
<reference evidence="2 3" key="1">
    <citation type="journal article" date="2017" name="BMC Genomics">
        <title>Genomic analysis of methanogenic archaea reveals a shift towards energy conservation.</title>
        <authorList>
            <person name="Gilmore S.P."/>
            <person name="Henske J.K."/>
            <person name="Sexton J.A."/>
            <person name="Solomon K.V."/>
            <person name="Seppala S."/>
            <person name="Yoo J.I."/>
            <person name="Huyett L.M."/>
            <person name="Pressman A."/>
            <person name="Cogan J.Z."/>
            <person name="Kivenson V."/>
            <person name="Peng X."/>
            <person name="Tan Y."/>
            <person name="Valentine D.L."/>
            <person name="O'Malley M.A."/>
        </authorList>
    </citation>
    <scope>NUCLEOTIDE SEQUENCE [LARGE SCALE GENOMIC DNA]</scope>
    <source>
        <strain evidence="2 3">M.o.H.</strain>
    </source>
</reference>
<sequence length="711" mass="81380">MNYKINYIYLVIAIIVVTNISIFLDIRFLREISSFLFLTILPGFLILKSLKIDNINITETVVLSVGTSIGFIMVYGLICNYLLFELGIITPLSTVPLLIYLDLALLVFIAIIYKLDLDLSFHFPEIGLNNYEQIILIIAIFFPILTIIGTNVVNMSGSNIFLMSLLLIIPATVLVICHKKISNKIYPFIIFLISISLVLMAALRSQHILGVDSHNEYYFFFNTLQNLHWSLEWSQFFKSPLDACVSISLLPAVYQSLMKINPEMLFKILYPLLYSVSPLAVYLISRKYVGDLYAFIAAFFFMSQINFLWTTSNARTNIAILFFSMMLLLLIDNKIKPLQRSILMVLFVISIVLSHYSTSFLVMGILLGSFIAGWIFSKFYLRRGVELNTAVTSSLIMLFFAFAFLWYSQITGFAFNSITGFLVKKVVMFNSFFIIEYKDVGVSAVLGEGLLQKSLPSQVNFAFLWLIILSIASSVFTLILKYKKMAFPDISPKKFTFIFQKFESDFFFLTLFSFMLLGVTLILPFLMIGYNVDRVFSMSIVMLATSFALSGLIISKVFSKIKVVKPYLILLIILIPYFLSVSGFTYQLMGDPNSAILNSYGNQYNLLYVHDSESEGAKWLEEYHITGQIILTDFYGDRRLLSQGNMRSTDNINWILQKEAHGYIYLRYQNIIYGELVDYNNHIYEMNDFKGILNNSNKIYDGGYSQIFLTS</sequence>
<dbReference type="EMBL" id="LMVM01000033">
    <property type="protein sequence ID" value="PAV03900.1"/>
    <property type="molecule type" value="Genomic_DNA"/>
</dbReference>
<feature type="transmembrane region" description="Helical" evidence="1">
    <location>
        <begin position="62"/>
        <end position="83"/>
    </location>
</feature>
<feature type="transmembrane region" description="Helical" evidence="1">
    <location>
        <begin position="268"/>
        <end position="285"/>
    </location>
</feature>
<name>A0A2A2H3N5_METBR</name>
<feature type="transmembrane region" description="Helical" evidence="1">
    <location>
        <begin position="343"/>
        <end position="376"/>
    </location>
</feature>
<feature type="transmembrane region" description="Helical" evidence="1">
    <location>
        <begin position="567"/>
        <end position="589"/>
    </location>
</feature>
<feature type="transmembrane region" description="Helical" evidence="1">
    <location>
        <begin position="292"/>
        <end position="309"/>
    </location>
</feature>
<dbReference type="Pfam" id="PF09971">
    <property type="entry name" value="DUF2206"/>
    <property type="match status" value="1"/>
</dbReference>
<feature type="transmembrane region" description="Helical" evidence="1">
    <location>
        <begin position="506"/>
        <end position="530"/>
    </location>
</feature>
<evidence type="ECO:0008006" key="4">
    <source>
        <dbReference type="Google" id="ProtNLM"/>
    </source>
</evidence>
<keyword evidence="1" id="KW-0812">Transmembrane</keyword>
<feature type="transmembrane region" description="Helical" evidence="1">
    <location>
        <begin position="7"/>
        <end position="26"/>
    </location>
</feature>
<dbReference type="AlphaFoldDB" id="A0A2A2H3N5"/>